<reference evidence="2" key="1">
    <citation type="submission" date="2022-07" db="EMBL/GenBank/DDBJ databases">
        <title>Complete Genome Sequence of the Radioresistant Bacterium Deinococcus aetherius ST0316, Isolated from the Air Dust collected in Lower Stratosphere above Japan.</title>
        <authorList>
            <person name="Satoh K."/>
            <person name="Hagiwara K."/>
            <person name="Katsumata K."/>
            <person name="Kubo A."/>
            <person name="Yokobori S."/>
            <person name="Yamagishi A."/>
            <person name="Oono Y."/>
            <person name="Narumi I."/>
        </authorList>
    </citation>
    <scope>NUCLEOTIDE SEQUENCE</scope>
    <source>
        <strain evidence="2">ST0316</strain>
        <plasmid evidence="2">pDAETH-3</plasmid>
    </source>
</reference>
<keyword evidence="1" id="KW-0732">Signal</keyword>
<evidence type="ECO:0000313" key="3">
    <source>
        <dbReference type="Proteomes" id="UP001064971"/>
    </source>
</evidence>
<organism evidence="2 3">
    <name type="scientific">Deinococcus aetherius</name>
    <dbReference type="NCBI Taxonomy" id="200252"/>
    <lineage>
        <taxon>Bacteria</taxon>
        <taxon>Thermotogati</taxon>
        <taxon>Deinococcota</taxon>
        <taxon>Deinococci</taxon>
        <taxon>Deinococcales</taxon>
        <taxon>Deinococcaceae</taxon>
        <taxon>Deinococcus</taxon>
    </lineage>
</organism>
<protein>
    <submittedName>
        <fullName evidence="2">Alpha/beta hydrolase</fullName>
    </submittedName>
</protein>
<feature type="signal peptide" evidence="1">
    <location>
        <begin position="1"/>
        <end position="24"/>
    </location>
</feature>
<feature type="chain" id="PRO_5046883627" evidence="1">
    <location>
        <begin position="25"/>
        <end position="287"/>
    </location>
</feature>
<name>A0ABM8AL93_9DEIO</name>
<keyword evidence="3" id="KW-1185">Reference proteome</keyword>
<evidence type="ECO:0000256" key="1">
    <source>
        <dbReference type="SAM" id="SignalP"/>
    </source>
</evidence>
<keyword evidence="2" id="KW-0614">Plasmid</keyword>
<dbReference type="Gene3D" id="3.40.50.1820">
    <property type="entry name" value="alpha/beta hydrolase"/>
    <property type="match status" value="1"/>
</dbReference>
<dbReference type="GO" id="GO:0016787">
    <property type="term" value="F:hydrolase activity"/>
    <property type="evidence" value="ECO:0007669"/>
    <property type="project" value="UniProtKB-KW"/>
</dbReference>
<accession>A0ABM8AL93</accession>
<gene>
    <name evidence="2" type="ORF">DAETH_45670</name>
</gene>
<sequence length="287" mass="30269">MRRVLSLTLLTLAALLTACMSPRADSGPGPARLSLTVAKGWTVEADGRATRAVPDPQGAAQLVVPGRCRKASCPLVIVSHGRGGQALDGITHPPFDTLVDAVDAQGYVLLLSNDGGRETWGSPGALTYIRRVYRAAQPHFQGDGRVYTLGISMGGLPATLTAYRQTLGVKVRATALVAGRVNLSDAVRTSARRAASIRRAYGAVSLAGHDPVNDFATFRGRRTPLLTVVSPQDTAVRSAANGVRLAHLARAAGADVRVIQVQGPHLSRGYMNADIGRQIALFFKAHP</sequence>
<proteinExistence type="predicted"/>
<dbReference type="EMBL" id="AP026563">
    <property type="protein sequence ID" value="BDP44598.1"/>
    <property type="molecule type" value="Genomic_DNA"/>
</dbReference>
<dbReference type="InterPro" id="IPR029058">
    <property type="entry name" value="AB_hydrolase_fold"/>
</dbReference>
<evidence type="ECO:0000313" key="2">
    <source>
        <dbReference type="EMBL" id="BDP44598.1"/>
    </source>
</evidence>
<dbReference type="Proteomes" id="UP001064971">
    <property type="component" value="Plasmid pDAETH-3"/>
</dbReference>
<dbReference type="PROSITE" id="PS51257">
    <property type="entry name" value="PROKAR_LIPOPROTEIN"/>
    <property type="match status" value="1"/>
</dbReference>
<dbReference type="SUPFAM" id="SSF53474">
    <property type="entry name" value="alpha/beta-Hydrolases"/>
    <property type="match status" value="1"/>
</dbReference>
<keyword evidence="2" id="KW-0378">Hydrolase</keyword>
<geneLocation type="plasmid" evidence="2 3">
    <name>pDAETH-3</name>
</geneLocation>